<protein>
    <submittedName>
        <fullName evidence="2">Uncharacterized protein</fullName>
    </submittedName>
</protein>
<keyword evidence="1" id="KW-0472">Membrane</keyword>
<evidence type="ECO:0000313" key="3">
    <source>
        <dbReference type="Proteomes" id="UP000006882"/>
    </source>
</evidence>
<accession>A0A251QFS4</accession>
<dbReference type="Proteomes" id="UP000006882">
    <property type="component" value="Chromosome G2"/>
</dbReference>
<gene>
    <name evidence="2" type="ORF">PRUPE_2G138700</name>
</gene>
<feature type="transmembrane region" description="Helical" evidence="1">
    <location>
        <begin position="86"/>
        <end position="112"/>
    </location>
</feature>
<keyword evidence="1" id="KW-0812">Transmembrane</keyword>
<dbReference type="Gramene" id="ONI22603">
    <property type="protein sequence ID" value="ONI22603"/>
    <property type="gene ID" value="PRUPE_2G138700"/>
</dbReference>
<dbReference type="EMBL" id="CM007652">
    <property type="protein sequence ID" value="ONI22603.1"/>
    <property type="molecule type" value="Genomic_DNA"/>
</dbReference>
<evidence type="ECO:0000256" key="1">
    <source>
        <dbReference type="SAM" id="Phobius"/>
    </source>
</evidence>
<name>A0A251QFS4_PRUPE</name>
<organism evidence="2 3">
    <name type="scientific">Prunus persica</name>
    <name type="common">Peach</name>
    <name type="synonym">Amygdalus persica</name>
    <dbReference type="NCBI Taxonomy" id="3760"/>
    <lineage>
        <taxon>Eukaryota</taxon>
        <taxon>Viridiplantae</taxon>
        <taxon>Streptophyta</taxon>
        <taxon>Embryophyta</taxon>
        <taxon>Tracheophyta</taxon>
        <taxon>Spermatophyta</taxon>
        <taxon>Magnoliopsida</taxon>
        <taxon>eudicotyledons</taxon>
        <taxon>Gunneridae</taxon>
        <taxon>Pentapetalae</taxon>
        <taxon>rosids</taxon>
        <taxon>fabids</taxon>
        <taxon>Rosales</taxon>
        <taxon>Rosaceae</taxon>
        <taxon>Amygdaloideae</taxon>
        <taxon>Amygdaleae</taxon>
        <taxon>Prunus</taxon>
    </lineage>
</organism>
<evidence type="ECO:0000313" key="2">
    <source>
        <dbReference type="EMBL" id="ONI22603.1"/>
    </source>
</evidence>
<dbReference type="AlphaFoldDB" id="A0A251QFS4"/>
<keyword evidence="3" id="KW-1185">Reference proteome</keyword>
<reference evidence="2 3" key="1">
    <citation type="journal article" date="2013" name="Nat. Genet.">
        <title>The high-quality draft genome of peach (Prunus persica) identifies unique patterns of genetic diversity, domestication and genome evolution.</title>
        <authorList>
            <consortium name="International Peach Genome Initiative"/>
            <person name="Verde I."/>
            <person name="Abbott A.G."/>
            <person name="Scalabrin S."/>
            <person name="Jung S."/>
            <person name="Shu S."/>
            <person name="Marroni F."/>
            <person name="Zhebentyayeva T."/>
            <person name="Dettori M.T."/>
            <person name="Grimwood J."/>
            <person name="Cattonaro F."/>
            <person name="Zuccolo A."/>
            <person name="Rossini L."/>
            <person name="Jenkins J."/>
            <person name="Vendramin E."/>
            <person name="Meisel L.A."/>
            <person name="Decroocq V."/>
            <person name="Sosinski B."/>
            <person name="Prochnik S."/>
            <person name="Mitros T."/>
            <person name="Policriti A."/>
            <person name="Cipriani G."/>
            <person name="Dondini L."/>
            <person name="Ficklin S."/>
            <person name="Goodstein D.M."/>
            <person name="Xuan P."/>
            <person name="Del Fabbro C."/>
            <person name="Aramini V."/>
            <person name="Copetti D."/>
            <person name="Gonzalez S."/>
            <person name="Horner D.S."/>
            <person name="Falchi R."/>
            <person name="Lucas S."/>
            <person name="Mica E."/>
            <person name="Maldonado J."/>
            <person name="Lazzari B."/>
            <person name="Bielenberg D."/>
            <person name="Pirona R."/>
            <person name="Miculan M."/>
            <person name="Barakat A."/>
            <person name="Testolin R."/>
            <person name="Stella A."/>
            <person name="Tartarini S."/>
            <person name="Tonutti P."/>
            <person name="Arus P."/>
            <person name="Orellana A."/>
            <person name="Wells C."/>
            <person name="Main D."/>
            <person name="Vizzotto G."/>
            <person name="Silva H."/>
            <person name="Salamini F."/>
            <person name="Schmutz J."/>
            <person name="Morgante M."/>
            <person name="Rokhsar D.S."/>
        </authorList>
    </citation>
    <scope>NUCLEOTIDE SEQUENCE [LARGE SCALE GENOMIC DNA]</scope>
    <source>
        <strain evidence="3">cv. Nemared</strain>
    </source>
</reference>
<sequence length="126" mass="14677">MFQVIGVVFVSAAARVVTLDCVFPWEGCDIWWLMFCLCFNGGGSSDAGGCCWDVILFFTLRRSKNYTWSYEVFFVRFRIEVENFSWVFLLLFMCSSSVFSLGFCYGMTYSLYECQRTMILLIEGFF</sequence>
<keyword evidence="1" id="KW-1133">Transmembrane helix</keyword>
<proteinExistence type="predicted"/>